<sequence length="161" mass="16824">MSTNLIASIAPGLAEALAVIGSTLGIYKAIAAGIPATAEDPAQRGRIMVLAFLPATQTMVYGFVYMFMMYSSILPSLFKAHSELPPHIAGAVLGVSMFVGFAQLVSAWMQGKVCADGAAQLVKTRGAIFGPTIILAAYEELFGILGMVFGYLMASIVAGWA</sequence>
<feature type="domain" description="V-ATPase proteolipid subunit C-like" evidence="6">
    <location>
        <begin position="93"/>
        <end position="153"/>
    </location>
</feature>
<evidence type="ECO:0000259" key="6">
    <source>
        <dbReference type="Pfam" id="PF00137"/>
    </source>
</evidence>
<keyword evidence="2 5" id="KW-0812">Transmembrane</keyword>
<evidence type="ECO:0000256" key="2">
    <source>
        <dbReference type="ARBA" id="ARBA00022692"/>
    </source>
</evidence>
<dbReference type="Gene3D" id="1.20.120.610">
    <property type="entry name" value="lithium bound rotor ring of v- atpase"/>
    <property type="match status" value="1"/>
</dbReference>
<protein>
    <submittedName>
        <fullName evidence="7">ATPase</fullName>
    </submittedName>
</protein>
<feature type="transmembrane region" description="Helical" evidence="5">
    <location>
        <begin position="6"/>
        <end position="27"/>
    </location>
</feature>
<dbReference type="GO" id="GO:0015078">
    <property type="term" value="F:proton transmembrane transporter activity"/>
    <property type="evidence" value="ECO:0007669"/>
    <property type="project" value="InterPro"/>
</dbReference>
<dbReference type="NCBIfam" id="NF006219">
    <property type="entry name" value="PRK08344.1"/>
    <property type="match status" value="1"/>
</dbReference>
<feature type="domain" description="V-ATPase proteolipid subunit C-like" evidence="6">
    <location>
        <begin position="9"/>
        <end position="69"/>
    </location>
</feature>
<evidence type="ECO:0000256" key="4">
    <source>
        <dbReference type="ARBA" id="ARBA00023136"/>
    </source>
</evidence>
<dbReference type="GO" id="GO:0033177">
    <property type="term" value="C:proton-transporting two-sector ATPase complex, proton-transporting domain"/>
    <property type="evidence" value="ECO:0007669"/>
    <property type="project" value="InterPro"/>
</dbReference>
<name>A0A7C4BDS6_9CREN</name>
<proteinExistence type="predicted"/>
<keyword evidence="3 5" id="KW-1133">Transmembrane helix</keyword>
<keyword evidence="4 5" id="KW-0472">Membrane</keyword>
<comment type="subcellular location">
    <subcellularLocation>
        <location evidence="1">Membrane</location>
        <topology evidence="1">Multi-pass membrane protein</topology>
    </subcellularLocation>
</comment>
<evidence type="ECO:0000256" key="3">
    <source>
        <dbReference type="ARBA" id="ARBA00022989"/>
    </source>
</evidence>
<evidence type="ECO:0000313" key="7">
    <source>
        <dbReference type="EMBL" id="HGI88016.1"/>
    </source>
</evidence>
<dbReference type="InterPro" id="IPR035921">
    <property type="entry name" value="F/V-ATP_Csub_sf"/>
</dbReference>
<comment type="caution">
    <text evidence="7">The sequence shown here is derived from an EMBL/GenBank/DDBJ whole genome shotgun (WGS) entry which is preliminary data.</text>
</comment>
<dbReference type="AlphaFoldDB" id="A0A7C4BDS6"/>
<feature type="transmembrane region" description="Helical" evidence="5">
    <location>
        <begin position="47"/>
        <end position="68"/>
    </location>
</feature>
<dbReference type="EMBL" id="DTFF01000052">
    <property type="protein sequence ID" value="HGI88016.1"/>
    <property type="molecule type" value="Genomic_DNA"/>
</dbReference>
<organism evidence="7">
    <name type="scientific">Ignisphaera aggregans</name>
    <dbReference type="NCBI Taxonomy" id="334771"/>
    <lineage>
        <taxon>Archaea</taxon>
        <taxon>Thermoproteota</taxon>
        <taxon>Thermoprotei</taxon>
        <taxon>Desulfurococcales</taxon>
        <taxon>Desulfurococcaceae</taxon>
        <taxon>Ignisphaera</taxon>
    </lineage>
</organism>
<accession>A0A7C4BDS6</accession>
<feature type="transmembrane region" description="Helical" evidence="5">
    <location>
        <begin position="128"/>
        <end position="154"/>
    </location>
</feature>
<feature type="transmembrane region" description="Helical" evidence="5">
    <location>
        <begin position="88"/>
        <end position="108"/>
    </location>
</feature>
<evidence type="ECO:0000256" key="1">
    <source>
        <dbReference type="ARBA" id="ARBA00004141"/>
    </source>
</evidence>
<dbReference type="SUPFAM" id="SSF81333">
    <property type="entry name" value="F1F0 ATP synthase subunit C"/>
    <property type="match status" value="2"/>
</dbReference>
<reference evidence="7" key="1">
    <citation type="journal article" date="2020" name="mSystems">
        <title>Genome- and Community-Level Interaction Insights into Carbon Utilization and Element Cycling Functions of Hydrothermarchaeota in Hydrothermal Sediment.</title>
        <authorList>
            <person name="Zhou Z."/>
            <person name="Liu Y."/>
            <person name="Xu W."/>
            <person name="Pan J."/>
            <person name="Luo Z.H."/>
            <person name="Li M."/>
        </authorList>
    </citation>
    <scope>NUCLEOTIDE SEQUENCE [LARGE SCALE GENOMIC DNA]</scope>
    <source>
        <strain evidence="7">SpSt-732</strain>
    </source>
</reference>
<dbReference type="InterPro" id="IPR002379">
    <property type="entry name" value="ATPase_proteolipid_c-like_dom"/>
</dbReference>
<evidence type="ECO:0000256" key="5">
    <source>
        <dbReference type="SAM" id="Phobius"/>
    </source>
</evidence>
<gene>
    <name evidence="7" type="ORF">ENV14_06490</name>
</gene>
<dbReference type="Pfam" id="PF00137">
    <property type="entry name" value="ATP-synt_C"/>
    <property type="match status" value="2"/>
</dbReference>